<accession>A0A5A7SXP8</accession>
<name>A0A5A7SXP8_CUCMM</name>
<sequence>MVAMFLHVLAHYVKNKVVQRKFVWPSDTISWHLNLVLLDFLHLHDELMRKDKIATYVLGVYDTKGDFIFILADRKGSFTDSRILQDAISRPNDVRVPKGYYYLCDVGHLNAEGFLATYRGQRYHLQEWRGAGNAPTTSKEFFNMKFFHTEYKKGGVLPRGVNGGVGLRRWVEVRQWHVQTQLSVQLVRMMQRSCQDVPSKGPLLLTLGSRP</sequence>
<dbReference type="AlphaFoldDB" id="A0A5A7SXP8"/>
<dbReference type="STRING" id="1194695.A0A5A7SXP8"/>
<dbReference type="Proteomes" id="UP000321393">
    <property type="component" value="Unassembled WGS sequence"/>
</dbReference>
<comment type="caution">
    <text evidence="1">The sequence shown here is derived from an EMBL/GenBank/DDBJ whole genome shotgun (WGS) entry which is preliminary data.</text>
</comment>
<organism evidence="1 2">
    <name type="scientific">Cucumis melo var. makuwa</name>
    <name type="common">Oriental melon</name>
    <dbReference type="NCBI Taxonomy" id="1194695"/>
    <lineage>
        <taxon>Eukaryota</taxon>
        <taxon>Viridiplantae</taxon>
        <taxon>Streptophyta</taxon>
        <taxon>Embryophyta</taxon>
        <taxon>Tracheophyta</taxon>
        <taxon>Spermatophyta</taxon>
        <taxon>Magnoliopsida</taxon>
        <taxon>eudicotyledons</taxon>
        <taxon>Gunneridae</taxon>
        <taxon>Pentapetalae</taxon>
        <taxon>rosids</taxon>
        <taxon>fabids</taxon>
        <taxon>Cucurbitales</taxon>
        <taxon>Cucurbitaceae</taxon>
        <taxon>Benincaseae</taxon>
        <taxon>Cucumis</taxon>
    </lineage>
</organism>
<gene>
    <name evidence="1" type="ORF">E6C27_scaffold400G00260</name>
</gene>
<dbReference type="InterPro" id="IPR045249">
    <property type="entry name" value="HARBI1-like"/>
</dbReference>
<reference evidence="1 2" key="1">
    <citation type="submission" date="2019-08" db="EMBL/GenBank/DDBJ databases">
        <title>Draft genome sequences of two oriental melons (Cucumis melo L. var makuwa).</title>
        <authorList>
            <person name="Kwon S.-Y."/>
        </authorList>
    </citation>
    <scope>NUCLEOTIDE SEQUENCE [LARGE SCALE GENOMIC DNA]</scope>
    <source>
        <strain evidence="2">cv. SW 3</strain>
        <tissue evidence="1">Leaf</tissue>
    </source>
</reference>
<dbReference type="PANTHER" id="PTHR22930">
    <property type="match status" value="1"/>
</dbReference>
<protein>
    <submittedName>
        <fullName evidence="1">Nuclease HARBI1</fullName>
    </submittedName>
</protein>
<evidence type="ECO:0000313" key="2">
    <source>
        <dbReference type="Proteomes" id="UP000321393"/>
    </source>
</evidence>
<dbReference type="EMBL" id="SSTE01020493">
    <property type="protein sequence ID" value="KAA0033965.1"/>
    <property type="molecule type" value="Genomic_DNA"/>
</dbReference>
<evidence type="ECO:0000313" key="1">
    <source>
        <dbReference type="EMBL" id="KAA0033965.1"/>
    </source>
</evidence>
<dbReference type="PANTHER" id="PTHR22930:SF281">
    <property type="entry name" value="NUCLEASE"/>
    <property type="match status" value="1"/>
</dbReference>
<dbReference type="OrthoDB" id="1699974at2759"/>
<proteinExistence type="predicted"/>